<dbReference type="InterPro" id="IPR036148">
    <property type="entry name" value="MmgE/PrpD_sf"/>
</dbReference>
<gene>
    <name evidence="4" type="ORF">C8D99_102127</name>
</gene>
<dbReference type="EMBL" id="SORI01000002">
    <property type="protein sequence ID" value="TDY63146.1"/>
    <property type="molecule type" value="Genomic_DNA"/>
</dbReference>
<dbReference type="InterPro" id="IPR042183">
    <property type="entry name" value="MmgE/PrpD_sf_1"/>
</dbReference>
<dbReference type="InterPro" id="IPR005656">
    <property type="entry name" value="MmgE_PrpD"/>
</dbReference>
<evidence type="ECO:0000259" key="2">
    <source>
        <dbReference type="Pfam" id="PF03972"/>
    </source>
</evidence>
<dbReference type="OrthoDB" id="1351at2"/>
<dbReference type="RefSeq" id="WP_133956034.1">
    <property type="nucleotide sequence ID" value="NZ_SORI01000002.1"/>
</dbReference>
<dbReference type="InterPro" id="IPR045337">
    <property type="entry name" value="MmgE_PrpD_C"/>
</dbReference>
<organism evidence="4 5">
    <name type="scientific">Aminivibrio pyruvatiphilus</name>
    <dbReference type="NCBI Taxonomy" id="1005740"/>
    <lineage>
        <taxon>Bacteria</taxon>
        <taxon>Thermotogati</taxon>
        <taxon>Synergistota</taxon>
        <taxon>Synergistia</taxon>
        <taxon>Synergistales</taxon>
        <taxon>Aminobacteriaceae</taxon>
        <taxon>Aminivibrio</taxon>
    </lineage>
</organism>
<dbReference type="Pfam" id="PF19305">
    <property type="entry name" value="MmgE_PrpD_C"/>
    <property type="match status" value="1"/>
</dbReference>
<evidence type="ECO:0000259" key="3">
    <source>
        <dbReference type="Pfam" id="PF19305"/>
    </source>
</evidence>
<evidence type="ECO:0000313" key="4">
    <source>
        <dbReference type="EMBL" id="TDY63146.1"/>
    </source>
</evidence>
<protein>
    <submittedName>
        <fullName evidence="4">2-methylcitrate dehydratase PrpD</fullName>
    </submittedName>
</protein>
<dbReference type="PANTHER" id="PTHR16943">
    <property type="entry name" value="2-METHYLCITRATE DEHYDRATASE-RELATED"/>
    <property type="match status" value="1"/>
</dbReference>
<accession>A0A4R8MGP4</accession>
<dbReference type="GO" id="GO:0016829">
    <property type="term" value="F:lyase activity"/>
    <property type="evidence" value="ECO:0007669"/>
    <property type="project" value="InterPro"/>
</dbReference>
<dbReference type="InterPro" id="IPR045336">
    <property type="entry name" value="MmgE_PrpD_N"/>
</dbReference>
<dbReference type="SUPFAM" id="SSF103378">
    <property type="entry name" value="2-methylcitrate dehydratase PrpD"/>
    <property type="match status" value="1"/>
</dbReference>
<feature type="domain" description="MmgE/PrpD C-terminal" evidence="3">
    <location>
        <begin position="271"/>
        <end position="443"/>
    </location>
</feature>
<dbReference type="Pfam" id="PF03972">
    <property type="entry name" value="MmgE_PrpD_N"/>
    <property type="match status" value="1"/>
</dbReference>
<sequence>MMDTINERLSRFSSELRYEDIPFEVLDHLKRVMLDCYGCGLFGSTTPWMKIYRDVLENMSDRQEASLWGTDRKTSVVNAMMINGSAINSFELDDTHTDGIIHVSTGVLGCVTAFAEMLGTMSGRDFLTAATLAYEVSCRVAAPVGMEIAHQGWNNTGTCCPFGSAAGVGNMLGLTPEQMGHAMGIAGNWAGGLQAVQFASMAKRIVPSKSSEGAIIGALLAQKGFTGIEDVFENKFGGFYNCFTDDVYDTERTSGELGTRWELMGIGLKFYSTCRSKHTTIGALRKFREDHPEIKPDDIAKVVAHTTSITHKYSVDADAITSVVAAQLSHPYVCAVTLLEGNAFIDQFTEEKIRDPKILEFAKKVEVVHDEEIEKLPRHLRYTVKVDVHLNNGQVFNLQETFPKGHPKNPFSSDELLWKFRTLAGKAIGDGQQVERIIESVLHLEDLGNVRELTELLSVKG</sequence>
<comment type="similarity">
    <text evidence="1">Belongs to the PrpD family.</text>
</comment>
<dbReference type="PANTHER" id="PTHR16943:SF8">
    <property type="entry name" value="2-METHYLCITRATE DEHYDRATASE"/>
    <property type="match status" value="1"/>
</dbReference>
<reference evidence="4 5" key="1">
    <citation type="submission" date="2019-03" db="EMBL/GenBank/DDBJ databases">
        <title>Genomic Encyclopedia of Type Strains, Phase IV (KMG-IV): sequencing the most valuable type-strain genomes for metagenomic binning, comparative biology and taxonomic classification.</title>
        <authorList>
            <person name="Goeker M."/>
        </authorList>
    </citation>
    <scope>NUCLEOTIDE SEQUENCE [LARGE SCALE GENOMIC DNA]</scope>
    <source>
        <strain evidence="4 5">DSM 25964</strain>
    </source>
</reference>
<feature type="domain" description="MmgE/PrpD N-terminal" evidence="2">
    <location>
        <begin position="7"/>
        <end position="246"/>
    </location>
</feature>
<dbReference type="Gene3D" id="3.30.1330.120">
    <property type="entry name" value="2-methylcitrate dehydratase PrpD"/>
    <property type="match status" value="1"/>
</dbReference>
<evidence type="ECO:0000313" key="5">
    <source>
        <dbReference type="Proteomes" id="UP000295066"/>
    </source>
</evidence>
<dbReference type="Proteomes" id="UP000295066">
    <property type="component" value="Unassembled WGS sequence"/>
</dbReference>
<keyword evidence="5" id="KW-1185">Reference proteome</keyword>
<name>A0A4R8MGP4_9BACT</name>
<dbReference type="InterPro" id="IPR042188">
    <property type="entry name" value="MmgE/PrpD_sf_2"/>
</dbReference>
<dbReference type="AlphaFoldDB" id="A0A4R8MGP4"/>
<dbReference type="Gene3D" id="1.10.4100.10">
    <property type="entry name" value="2-methylcitrate dehydratase PrpD"/>
    <property type="match status" value="1"/>
</dbReference>
<proteinExistence type="inferred from homology"/>
<comment type="caution">
    <text evidence="4">The sequence shown here is derived from an EMBL/GenBank/DDBJ whole genome shotgun (WGS) entry which is preliminary data.</text>
</comment>
<evidence type="ECO:0000256" key="1">
    <source>
        <dbReference type="ARBA" id="ARBA00006174"/>
    </source>
</evidence>